<reference evidence="1 2" key="1">
    <citation type="submission" date="2015-01" db="EMBL/GenBank/DDBJ databases">
        <title>Evolution of Trichinella species and genotypes.</title>
        <authorList>
            <person name="Korhonen P.K."/>
            <person name="Edoardo P."/>
            <person name="Giuseppe L.R."/>
            <person name="Gasser R.B."/>
        </authorList>
    </citation>
    <scope>NUCLEOTIDE SEQUENCE [LARGE SCALE GENOMIC DNA]</scope>
    <source>
        <strain evidence="1">ISS2496</strain>
    </source>
</reference>
<dbReference type="Proteomes" id="UP000054783">
    <property type="component" value="Unassembled WGS sequence"/>
</dbReference>
<dbReference type="AlphaFoldDB" id="A0A0V0Z876"/>
<evidence type="ECO:0000313" key="1">
    <source>
        <dbReference type="EMBL" id="KRY08282.1"/>
    </source>
</evidence>
<organism evidence="1 2">
    <name type="scientific">Trichinella patagoniensis</name>
    <dbReference type="NCBI Taxonomy" id="990121"/>
    <lineage>
        <taxon>Eukaryota</taxon>
        <taxon>Metazoa</taxon>
        <taxon>Ecdysozoa</taxon>
        <taxon>Nematoda</taxon>
        <taxon>Enoplea</taxon>
        <taxon>Dorylaimia</taxon>
        <taxon>Trichinellida</taxon>
        <taxon>Trichinellidae</taxon>
        <taxon>Trichinella</taxon>
    </lineage>
</organism>
<sequence length="73" mass="8366">LTKHSSCNCCITMIKKYLLHFEMISPNKTEGKLSFILSSLHHGCVRYLALAPHMFCQNMIIINYPGQQPRSIN</sequence>
<accession>A0A0V0Z876</accession>
<feature type="non-terminal residue" evidence="1">
    <location>
        <position position="73"/>
    </location>
</feature>
<comment type="caution">
    <text evidence="1">The sequence shown here is derived from an EMBL/GenBank/DDBJ whole genome shotgun (WGS) entry which is preliminary data.</text>
</comment>
<keyword evidence="2" id="KW-1185">Reference proteome</keyword>
<name>A0A0V0Z876_9BILA</name>
<gene>
    <name evidence="1" type="ORF">T12_3942</name>
</gene>
<proteinExistence type="predicted"/>
<evidence type="ECO:0000313" key="2">
    <source>
        <dbReference type="Proteomes" id="UP000054783"/>
    </source>
</evidence>
<protein>
    <submittedName>
        <fullName evidence="1">Uncharacterized protein</fullName>
    </submittedName>
</protein>
<feature type="non-terminal residue" evidence="1">
    <location>
        <position position="1"/>
    </location>
</feature>
<dbReference type="EMBL" id="JYDQ01000346">
    <property type="protein sequence ID" value="KRY08282.1"/>
    <property type="molecule type" value="Genomic_DNA"/>
</dbReference>